<organism evidence="2 3">
    <name type="scientific">Pseudoalteromonas luteoviolacea H33</name>
    <dbReference type="NCBI Taxonomy" id="1365251"/>
    <lineage>
        <taxon>Bacteria</taxon>
        <taxon>Pseudomonadati</taxon>
        <taxon>Pseudomonadota</taxon>
        <taxon>Gammaproteobacteria</taxon>
        <taxon>Alteromonadales</taxon>
        <taxon>Pseudoalteromonadaceae</taxon>
        <taxon>Pseudoalteromonas</taxon>
    </lineage>
</organism>
<evidence type="ECO:0000256" key="1">
    <source>
        <dbReference type="SAM" id="Phobius"/>
    </source>
</evidence>
<feature type="transmembrane region" description="Helical" evidence="1">
    <location>
        <begin position="120"/>
        <end position="140"/>
    </location>
</feature>
<dbReference type="EMBL" id="AUXZ01000141">
    <property type="protein sequence ID" value="KZN44597.1"/>
    <property type="molecule type" value="Genomic_DNA"/>
</dbReference>
<proteinExistence type="predicted"/>
<name>A0A166ZRX3_9GAMM</name>
<reference evidence="2 3" key="1">
    <citation type="submission" date="2013-07" db="EMBL/GenBank/DDBJ databases">
        <title>Comparative Genomic and Metabolomic Analysis of Twelve Strains of Pseudoalteromonas luteoviolacea.</title>
        <authorList>
            <person name="Vynne N.G."/>
            <person name="Mansson M."/>
            <person name="Gram L."/>
        </authorList>
    </citation>
    <scope>NUCLEOTIDE SEQUENCE [LARGE SCALE GENOMIC DNA]</scope>
    <source>
        <strain evidence="2 3">H33</strain>
    </source>
</reference>
<gene>
    <name evidence="2" type="ORF">N476_06245</name>
</gene>
<evidence type="ECO:0000313" key="2">
    <source>
        <dbReference type="EMBL" id="KZN44597.1"/>
    </source>
</evidence>
<dbReference type="OrthoDB" id="2857684at2"/>
<keyword evidence="1" id="KW-0472">Membrane</keyword>
<accession>A0A166ZRX3</accession>
<evidence type="ECO:0000313" key="3">
    <source>
        <dbReference type="Proteomes" id="UP000076503"/>
    </source>
</evidence>
<dbReference type="RefSeq" id="WP_063364426.1">
    <property type="nucleotide sequence ID" value="NZ_AUXZ01000141.1"/>
</dbReference>
<dbReference type="PATRIC" id="fig|1365251.3.peg.5377"/>
<comment type="caution">
    <text evidence="2">The sequence shown here is derived from an EMBL/GenBank/DDBJ whole genome shotgun (WGS) entry which is preliminary data.</text>
</comment>
<sequence>MYFWNIWALKSDLRANLLTPRCDLKYLIAILILMSLRNTPTETSNSYDYLSLLFDVLMVVVGTWYCFKINDGNNGKDFLRRYLSICWVVGVRVLVCTVPISVSVYSLVYIARGEVFEGTTLFDLLFTLLFSGVYYWRVIVQMKDVQNLGMRE</sequence>
<dbReference type="AlphaFoldDB" id="A0A166ZRX3"/>
<protein>
    <submittedName>
        <fullName evidence="2">Uncharacterized protein</fullName>
    </submittedName>
</protein>
<keyword evidence="1" id="KW-0812">Transmembrane</keyword>
<keyword evidence="1" id="KW-1133">Transmembrane helix</keyword>
<dbReference type="Proteomes" id="UP000076503">
    <property type="component" value="Unassembled WGS sequence"/>
</dbReference>
<feature type="transmembrane region" description="Helical" evidence="1">
    <location>
        <begin position="79"/>
        <end position="108"/>
    </location>
</feature>
<feature type="transmembrane region" description="Helical" evidence="1">
    <location>
        <begin position="49"/>
        <end position="67"/>
    </location>
</feature>